<evidence type="ECO:0000256" key="1">
    <source>
        <dbReference type="ARBA" id="ARBA00005964"/>
    </source>
</evidence>
<reference evidence="5" key="2">
    <citation type="submission" date="2020-09" db="EMBL/GenBank/DDBJ databases">
        <authorList>
            <person name="Sun Q."/>
            <person name="Zhou Y."/>
        </authorList>
    </citation>
    <scope>NUCLEOTIDE SEQUENCE</scope>
    <source>
        <strain evidence="5">CGMCC 1.15322</strain>
    </source>
</reference>
<accession>A0A916SMG2</accession>
<dbReference type="AlphaFoldDB" id="A0A916SMG2"/>
<dbReference type="SUPFAM" id="SSF53474">
    <property type="entry name" value="alpha/beta-Hydrolases"/>
    <property type="match status" value="1"/>
</dbReference>
<dbReference type="InterPro" id="IPR019819">
    <property type="entry name" value="Carboxylesterase_B_CS"/>
</dbReference>
<feature type="signal peptide" evidence="3">
    <location>
        <begin position="1"/>
        <end position="25"/>
    </location>
</feature>
<feature type="domain" description="Carboxylesterase type B" evidence="4">
    <location>
        <begin position="26"/>
        <end position="487"/>
    </location>
</feature>
<evidence type="ECO:0000256" key="2">
    <source>
        <dbReference type="ARBA" id="ARBA00022801"/>
    </source>
</evidence>
<dbReference type="InterPro" id="IPR050309">
    <property type="entry name" value="Type-B_Carboxylest/Lipase"/>
</dbReference>
<dbReference type="Proteomes" id="UP000620596">
    <property type="component" value="Unassembled WGS sequence"/>
</dbReference>
<dbReference type="InterPro" id="IPR019826">
    <property type="entry name" value="Carboxylesterase_B_AS"/>
</dbReference>
<reference evidence="5" key="1">
    <citation type="journal article" date="2014" name="Int. J. Syst. Evol. Microbiol.">
        <title>Complete genome sequence of Corynebacterium casei LMG S-19264T (=DSM 44701T), isolated from a smear-ripened cheese.</title>
        <authorList>
            <consortium name="US DOE Joint Genome Institute (JGI-PGF)"/>
            <person name="Walter F."/>
            <person name="Albersmeier A."/>
            <person name="Kalinowski J."/>
            <person name="Ruckert C."/>
        </authorList>
    </citation>
    <scope>NUCLEOTIDE SEQUENCE</scope>
    <source>
        <strain evidence="5">CGMCC 1.15322</strain>
    </source>
</reference>
<dbReference type="PROSITE" id="PS00122">
    <property type="entry name" value="CARBOXYLESTERASE_B_1"/>
    <property type="match status" value="1"/>
</dbReference>
<dbReference type="RefSeq" id="WP_188709053.1">
    <property type="nucleotide sequence ID" value="NZ_BMIG01000010.1"/>
</dbReference>
<organism evidence="5 6">
    <name type="scientific">Polaromonas eurypsychrophila</name>
    <dbReference type="NCBI Taxonomy" id="1614635"/>
    <lineage>
        <taxon>Bacteria</taxon>
        <taxon>Pseudomonadati</taxon>
        <taxon>Pseudomonadota</taxon>
        <taxon>Betaproteobacteria</taxon>
        <taxon>Burkholderiales</taxon>
        <taxon>Comamonadaceae</taxon>
        <taxon>Polaromonas</taxon>
    </lineage>
</organism>
<keyword evidence="2 3" id="KW-0378">Hydrolase</keyword>
<dbReference type="EC" id="3.1.1.-" evidence="3"/>
<feature type="chain" id="PRO_5038165513" description="Carboxylic ester hydrolase" evidence="3">
    <location>
        <begin position="26"/>
        <end position="512"/>
    </location>
</feature>
<keyword evidence="6" id="KW-1185">Reference proteome</keyword>
<gene>
    <name evidence="5" type="ORF">GCM10011496_27060</name>
</gene>
<comment type="caution">
    <text evidence="5">The sequence shown here is derived from an EMBL/GenBank/DDBJ whole genome shotgun (WGS) entry which is preliminary data.</text>
</comment>
<dbReference type="PROSITE" id="PS00941">
    <property type="entry name" value="CARBOXYLESTERASE_B_2"/>
    <property type="match status" value="1"/>
</dbReference>
<evidence type="ECO:0000313" key="6">
    <source>
        <dbReference type="Proteomes" id="UP000620596"/>
    </source>
</evidence>
<sequence>MIYRFCRSSIFWLCCLAAWPLAVWAQSPVIGTASGPVQGAIENDIAVFRGLPFAAPPVGEQRWREPQPVQPWSSVRQASTVGASCPQKRGLSLEGGGDPGTLNEDCLYLNVFTPRAEPGAKLPVMVWIHGGALIFGGGGLPLYDGSALARRGAVVVTLNYRLGRMGFFTHPALEQERPGGPVNFGLFDQIAALQWVQQNIGAFGGDASKVTVFGQSAGAQSVLALMASPLAAGLFHGAIAESPYAFPGHTRAKAAATGAAIADAVGLPGARASMDALRRIPAERLSALDGNEVSLTSSFITGDAAVPLPLLEVFQQGREAAVPLVIGSNSDDASVVLAFGIDPAQAVQKLGKARVLVKAFYPEVKDERQLGLAMGRDVGFTAFARRIAYLHSQKAPTWRYYFSHTGVGAGSTGAGHGAEVPYVMGTTSQCQCLGQPPTPFDLAVEDRMGDRWVAFASTGKPEGKVAWPQDNRGRGVVLDIGNQDTVRPAFMSARLNTIITGLKWAGSRAARQ</sequence>
<dbReference type="PANTHER" id="PTHR11559">
    <property type="entry name" value="CARBOXYLESTERASE"/>
    <property type="match status" value="1"/>
</dbReference>
<evidence type="ECO:0000259" key="4">
    <source>
        <dbReference type="Pfam" id="PF00135"/>
    </source>
</evidence>
<dbReference type="InterPro" id="IPR029058">
    <property type="entry name" value="AB_hydrolase_fold"/>
</dbReference>
<evidence type="ECO:0000256" key="3">
    <source>
        <dbReference type="RuleBase" id="RU361235"/>
    </source>
</evidence>
<dbReference type="InterPro" id="IPR002018">
    <property type="entry name" value="CarbesteraseB"/>
</dbReference>
<dbReference type="GO" id="GO:0016787">
    <property type="term" value="F:hydrolase activity"/>
    <property type="evidence" value="ECO:0007669"/>
    <property type="project" value="UniProtKB-KW"/>
</dbReference>
<dbReference type="Pfam" id="PF00135">
    <property type="entry name" value="COesterase"/>
    <property type="match status" value="1"/>
</dbReference>
<protein>
    <recommendedName>
        <fullName evidence="3">Carboxylic ester hydrolase</fullName>
        <ecNumber evidence="3">3.1.1.-</ecNumber>
    </recommendedName>
</protein>
<dbReference type="EMBL" id="BMIG01000010">
    <property type="protein sequence ID" value="GGB04708.1"/>
    <property type="molecule type" value="Genomic_DNA"/>
</dbReference>
<dbReference type="Gene3D" id="3.40.50.1820">
    <property type="entry name" value="alpha/beta hydrolase"/>
    <property type="match status" value="1"/>
</dbReference>
<keyword evidence="3" id="KW-0732">Signal</keyword>
<evidence type="ECO:0000313" key="5">
    <source>
        <dbReference type="EMBL" id="GGB04708.1"/>
    </source>
</evidence>
<name>A0A916SMG2_9BURK</name>
<comment type="similarity">
    <text evidence="1 3">Belongs to the type-B carboxylesterase/lipase family.</text>
</comment>
<proteinExistence type="inferred from homology"/>